<feature type="domain" description="GyrI-like small molecule binding" evidence="1">
    <location>
        <begin position="20"/>
        <end position="208"/>
    </location>
</feature>
<dbReference type="InterPro" id="IPR029442">
    <property type="entry name" value="GyrI-like"/>
</dbReference>
<organism evidence="2 3">
    <name type="scientific">Treponema primitia (strain ATCC BAA-887 / DSM 12427 / ZAS-2)</name>
    <dbReference type="NCBI Taxonomy" id="545694"/>
    <lineage>
        <taxon>Bacteria</taxon>
        <taxon>Pseudomonadati</taxon>
        <taxon>Spirochaetota</taxon>
        <taxon>Spirochaetia</taxon>
        <taxon>Spirochaetales</taxon>
        <taxon>Treponemataceae</taxon>
        <taxon>Treponema</taxon>
    </lineage>
</organism>
<evidence type="ECO:0000259" key="1">
    <source>
        <dbReference type="Pfam" id="PF06445"/>
    </source>
</evidence>
<dbReference type="eggNOG" id="COG4832">
    <property type="taxonomic scope" value="Bacteria"/>
</dbReference>
<evidence type="ECO:0000313" key="2">
    <source>
        <dbReference type="EMBL" id="AEF86667.1"/>
    </source>
</evidence>
<dbReference type="HOGENOM" id="CLU_083625_0_0_12"/>
<dbReference type="EMBL" id="CP001843">
    <property type="protein sequence ID" value="AEF86667.1"/>
    <property type="molecule type" value="Genomic_DNA"/>
</dbReference>
<dbReference type="Gene3D" id="3.20.80.10">
    <property type="entry name" value="Regulatory factor, effector binding domain"/>
    <property type="match status" value="1"/>
</dbReference>
<dbReference type="SUPFAM" id="SSF55136">
    <property type="entry name" value="Probable bacterial effector-binding domain"/>
    <property type="match status" value="1"/>
</dbReference>
<dbReference type="RefSeq" id="WP_015706257.1">
    <property type="nucleotide sequence ID" value="NC_015578.1"/>
</dbReference>
<dbReference type="STRING" id="545694.TREPR_0225"/>
<dbReference type="InterPro" id="IPR008319">
    <property type="entry name" value="GyrI-like_CCH_Lin2189-like"/>
</dbReference>
<protein>
    <recommendedName>
        <fullName evidence="1">GyrI-like small molecule binding domain-containing protein</fullName>
    </recommendedName>
</protein>
<dbReference type="PIRSF" id="PIRSF031644">
    <property type="entry name" value="UCP031644"/>
    <property type="match status" value="1"/>
</dbReference>
<reference evidence="2 3" key="2">
    <citation type="journal article" date="2011" name="ISME J.">
        <title>RNA-seq reveals cooperative metabolic interactions between two termite-gut spirochete species in co-culture.</title>
        <authorList>
            <person name="Rosenthal A.Z."/>
            <person name="Matson E.G."/>
            <person name="Eldar A."/>
            <person name="Leadbetter J.R."/>
        </authorList>
    </citation>
    <scope>NUCLEOTIDE SEQUENCE [LARGE SCALE GENOMIC DNA]</scope>
    <source>
        <strain evidence="3">ATCC BAA-887 / DSM 12427 / ZAS-2</strain>
    </source>
</reference>
<dbReference type="OrthoDB" id="4772335at2"/>
<dbReference type="AlphaFoldDB" id="F5YLM1"/>
<name>F5YLM1_TREPZ</name>
<keyword evidence="3" id="KW-1185">Reference proteome</keyword>
<evidence type="ECO:0000313" key="3">
    <source>
        <dbReference type="Proteomes" id="UP000009223"/>
    </source>
</evidence>
<accession>F5YLM1</accession>
<sequence length="210" mass="24773">MADVLDYKKEYKDFYSLKTQPMLIEIPEIHFVAIEGKGDPNDKDGEYAKAIELLYAIQYTIKMSKMGDHIPEGYFDYVVPPLEGLWWVDNKDNIKNKSQYIWNSIIRLPEFVNDKIFKRACDTVKQKKNLNTEKAKYLKTKEGLCVQCMHLGPFDEEPKTMKLIDSYIEENNLLNDINKKRWHHEIYLSDPRKVEPSKLKTVLRIPVKKI</sequence>
<gene>
    <name evidence="2" type="ordered locus">TREPR_0225</name>
</gene>
<dbReference type="InterPro" id="IPR011256">
    <property type="entry name" value="Reg_factor_effector_dom_sf"/>
</dbReference>
<dbReference type="KEGG" id="tpi:TREPR_0225"/>
<proteinExistence type="predicted"/>
<dbReference type="Proteomes" id="UP000009223">
    <property type="component" value="Chromosome"/>
</dbReference>
<dbReference type="Pfam" id="PF06445">
    <property type="entry name" value="GyrI-like"/>
    <property type="match status" value="1"/>
</dbReference>
<reference evidence="3" key="1">
    <citation type="submission" date="2009-12" db="EMBL/GenBank/DDBJ databases">
        <title>Complete sequence of Treponema primitia strain ZAS-2.</title>
        <authorList>
            <person name="Tetu S.G."/>
            <person name="Matson E."/>
            <person name="Ren Q."/>
            <person name="Seshadri R."/>
            <person name="Elbourne L."/>
            <person name="Hassan K.A."/>
            <person name="Durkin A."/>
            <person name="Radune D."/>
            <person name="Mohamoud Y."/>
            <person name="Shay R."/>
            <person name="Jin S."/>
            <person name="Zhang X."/>
            <person name="Lucey K."/>
            <person name="Ballor N.R."/>
            <person name="Ottesen E."/>
            <person name="Rosenthal R."/>
            <person name="Allen A."/>
            <person name="Leadbetter J.R."/>
            <person name="Paulsen I.T."/>
        </authorList>
    </citation>
    <scope>NUCLEOTIDE SEQUENCE [LARGE SCALE GENOMIC DNA]</scope>
    <source>
        <strain evidence="3">ATCC BAA-887 / DSM 12427 / ZAS-2</strain>
    </source>
</reference>